<keyword evidence="1" id="KW-1133">Transmembrane helix</keyword>
<comment type="caution">
    <text evidence="2">The sequence shown here is derived from an EMBL/GenBank/DDBJ whole genome shotgun (WGS) entry which is preliminary data.</text>
</comment>
<keyword evidence="1" id="KW-0812">Transmembrane</keyword>
<sequence>MASSQALPDPIETLRLHGCFHKSSKLEYLYLYIWSVNMFQRRLAFMIALFVWPAMPASAAMELLMFEQPGCLYCARWDEEVSPEYPKTWEGRIAPLRRLDLHASLPAGLTIARTPAFTPTFVLVVDGVEKGRIEGYPAEDFFWVLLDDLIGKAGGTVTK</sequence>
<organism evidence="2 3">
    <name type="scientific">Brucella daejeonensis</name>
    <dbReference type="NCBI Taxonomy" id="659015"/>
    <lineage>
        <taxon>Bacteria</taxon>
        <taxon>Pseudomonadati</taxon>
        <taxon>Pseudomonadota</taxon>
        <taxon>Alphaproteobacteria</taxon>
        <taxon>Hyphomicrobiales</taxon>
        <taxon>Brucellaceae</taxon>
        <taxon>Brucella/Ochrobactrum group</taxon>
        <taxon>Brucella</taxon>
    </lineage>
</organism>
<dbReference type="Gene3D" id="3.40.30.10">
    <property type="entry name" value="Glutaredoxin"/>
    <property type="match status" value="1"/>
</dbReference>
<dbReference type="RefSeq" id="WP_328700445.1">
    <property type="nucleotide sequence ID" value="NZ_JACIJG010000003.1"/>
</dbReference>
<name>A0A7W9AVJ5_9HYPH</name>
<dbReference type="EMBL" id="JACIJG010000003">
    <property type="protein sequence ID" value="MBB5701306.1"/>
    <property type="molecule type" value="Genomic_DNA"/>
</dbReference>
<dbReference type="AlphaFoldDB" id="A0A7W9AVJ5"/>
<evidence type="ECO:0000313" key="3">
    <source>
        <dbReference type="Proteomes" id="UP000555546"/>
    </source>
</evidence>
<keyword evidence="1" id="KW-0472">Membrane</keyword>
<feature type="transmembrane region" description="Helical" evidence="1">
    <location>
        <begin position="43"/>
        <end position="66"/>
    </location>
</feature>
<accession>A0A7W9AVJ5</accession>
<gene>
    <name evidence="2" type="ORF">FHS76_001155</name>
</gene>
<evidence type="ECO:0000313" key="2">
    <source>
        <dbReference type="EMBL" id="MBB5701306.1"/>
    </source>
</evidence>
<proteinExistence type="predicted"/>
<keyword evidence="3" id="KW-1185">Reference proteome</keyword>
<reference evidence="2 3" key="1">
    <citation type="submission" date="2020-08" db="EMBL/GenBank/DDBJ databases">
        <title>Genomic Encyclopedia of Type Strains, Phase IV (KMG-IV): sequencing the most valuable type-strain genomes for metagenomic binning, comparative biology and taxonomic classification.</title>
        <authorList>
            <person name="Goeker M."/>
        </authorList>
    </citation>
    <scope>NUCLEOTIDE SEQUENCE [LARGE SCALE GENOMIC DNA]</scope>
    <source>
        <strain evidence="2 3">DSM 26944</strain>
    </source>
</reference>
<protein>
    <recommendedName>
        <fullName evidence="4">Regulatory protein SoxS</fullName>
    </recommendedName>
</protein>
<evidence type="ECO:0008006" key="4">
    <source>
        <dbReference type="Google" id="ProtNLM"/>
    </source>
</evidence>
<evidence type="ECO:0000256" key="1">
    <source>
        <dbReference type="SAM" id="Phobius"/>
    </source>
</evidence>
<dbReference type="Proteomes" id="UP000555546">
    <property type="component" value="Unassembled WGS sequence"/>
</dbReference>